<evidence type="ECO:0000256" key="1">
    <source>
        <dbReference type="SAM" id="MobiDB-lite"/>
    </source>
</evidence>
<sequence>MRPARTLRIDWADGDQSLIQLPEKLFTHLAIVLKDRQALLAAPPPEPAARTQDFPQPMAVPAPPTSVPDLTEQIAKLAALRDQGVLTEDEFVAKKTELLARL</sequence>
<name>A0ABX8EJH3_9ACTN</name>
<evidence type="ECO:0000313" key="4">
    <source>
        <dbReference type="Proteomes" id="UP000679307"/>
    </source>
</evidence>
<organism evidence="3 4">
    <name type="scientific">Nocardioides aquaticus</name>
    <dbReference type="NCBI Taxonomy" id="160826"/>
    <lineage>
        <taxon>Bacteria</taxon>
        <taxon>Bacillati</taxon>
        <taxon>Actinomycetota</taxon>
        <taxon>Actinomycetes</taxon>
        <taxon>Propionibacteriales</taxon>
        <taxon>Nocardioidaceae</taxon>
        <taxon>Nocardioides</taxon>
    </lineage>
</organism>
<reference evidence="3 4" key="1">
    <citation type="submission" date="2021-05" db="EMBL/GenBank/DDBJ databases">
        <title>Complete genome of Nocardioides aquaticus KCTC 9944T isolated from meromictic and hypersaline Ekho Lake, Antarctica.</title>
        <authorList>
            <person name="Hwang K."/>
            <person name="Kim K.M."/>
            <person name="Choe H."/>
        </authorList>
    </citation>
    <scope>NUCLEOTIDE SEQUENCE [LARGE SCALE GENOMIC DNA]</scope>
    <source>
        <strain evidence="3 4">KCTC 9944</strain>
    </source>
</reference>
<feature type="region of interest" description="Disordered" evidence="1">
    <location>
        <begin position="43"/>
        <end position="67"/>
    </location>
</feature>
<dbReference type="Proteomes" id="UP000679307">
    <property type="component" value="Chromosome"/>
</dbReference>
<gene>
    <name evidence="3" type="ORF">ENKNEFLB_02814</name>
</gene>
<proteinExistence type="predicted"/>
<keyword evidence="4" id="KW-1185">Reference proteome</keyword>
<protein>
    <recommendedName>
        <fullName evidence="2">SHOCT domain-containing protein</fullName>
    </recommendedName>
</protein>
<dbReference type="InterPro" id="IPR018649">
    <property type="entry name" value="SHOCT"/>
</dbReference>
<dbReference type="EMBL" id="CP075371">
    <property type="protein sequence ID" value="QVT80419.1"/>
    <property type="molecule type" value="Genomic_DNA"/>
</dbReference>
<evidence type="ECO:0000259" key="2">
    <source>
        <dbReference type="Pfam" id="PF09851"/>
    </source>
</evidence>
<accession>A0ABX8EJH3</accession>
<dbReference type="Pfam" id="PF09851">
    <property type="entry name" value="SHOCT"/>
    <property type="match status" value="1"/>
</dbReference>
<feature type="domain" description="SHOCT" evidence="2">
    <location>
        <begin position="72"/>
        <end position="99"/>
    </location>
</feature>
<evidence type="ECO:0000313" key="3">
    <source>
        <dbReference type="EMBL" id="QVT80419.1"/>
    </source>
</evidence>